<sequence>MKVGELLELGLGHTAWQMNKMISIITEVEATNFCQSWVKTPKPFSRSNVTIGNAFITSSSPRFNIYGTDFGWGRPVAVRSGGGNKFDGTITVFQGAEEGSIDIEAILSPETLEAMMEDVEFMEVVTI</sequence>
<protein>
    <recommendedName>
        <fullName evidence="4">Acetyltransferase</fullName>
    </recommendedName>
</protein>
<organism evidence="2 3">
    <name type="scientific">Vitis vinifera</name>
    <name type="common">Grape</name>
    <dbReference type="NCBI Taxonomy" id="29760"/>
    <lineage>
        <taxon>Eukaryota</taxon>
        <taxon>Viridiplantae</taxon>
        <taxon>Streptophyta</taxon>
        <taxon>Embryophyta</taxon>
        <taxon>Tracheophyta</taxon>
        <taxon>Spermatophyta</taxon>
        <taxon>Magnoliopsida</taxon>
        <taxon>eudicotyledons</taxon>
        <taxon>Gunneridae</taxon>
        <taxon>Pentapetalae</taxon>
        <taxon>rosids</taxon>
        <taxon>Vitales</taxon>
        <taxon>Vitaceae</taxon>
        <taxon>Viteae</taxon>
        <taxon>Vitis</taxon>
    </lineage>
</organism>
<dbReference type="Proteomes" id="UP001227230">
    <property type="component" value="Chromosome 7"/>
</dbReference>
<accession>A0ABY9CC28</accession>
<dbReference type="InterPro" id="IPR023213">
    <property type="entry name" value="CAT-like_dom_sf"/>
</dbReference>
<dbReference type="InterPro" id="IPR051283">
    <property type="entry name" value="Sec_Metabolite_Acyltrans"/>
</dbReference>
<dbReference type="PANTHER" id="PTHR31896:SF43">
    <property type="entry name" value="PROTEIN ENHANCED PSEUDOMONAS SUSCEPTIBILITY 1"/>
    <property type="match status" value="1"/>
</dbReference>
<reference evidence="2 3" key="1">
    <citation type="journal article" date="2023" name="Hortic Res">
        <title>The complete reference genome for grapevine (Vitis vinifera L.) genetics and breeding.</title>
        <authorList>
            <person name="Shi X."/>
            <person name="Cao S."/>
            <person name="Wang X."/>
            <person name="Huang S."/>
            <person name="Wang Y."/>
            <person name="Liu Z."/>
            <person name="Liu W."/>
            <person name="Leng X."/>
            <person name="Peng Y."/>
            <person name="Wang N."/>
            <person name="Wang Y."/>
            <person name="Ma Z."/>
            <person name="Xu X."/>
            <person name="Zhang F."/>
            <person name="Xue H."/>
            <person name="Zhong H."/>
            <person name="Wang Y."/>
            <person name="Zhang K."/>
            <person name="Velt A."/>
            <person name="Avia K."/>
            <person name="Holtgrawe D."/>
            <person name="Grimplet J."/>
            <person name="Matus J.T."/>
            <person name="Ware D."/>
            <person name="Wu X."/>
            <person name="Wang H."/>
            <person name="Liu C."/>
            <person name="Fang Y."/>
            <person name="Rustenholz C."/>
            <person name="Cheng Z."/>
            <person name="Xiao H."/>
            <person name="Zhou Y."/>
        </authorList>
    </citation>
    <scope>NUCLEOTIDE SEQUENCE [LARGE SCALE GENOMIC DNA]</scope>
    <source>
        <strain evidence="3">cv. Pinot noir / PN40024</strain>
        <tissue evidence="2">Leaf</tissue>
    </source>
</reference>
<name>A0ABY9CC28_VITVI</name>
<dbReference type="Gene3D" id="3.30.559.10">
    <property type="entry name" value="Chloramphenicol acetyltransferase-like domain"/>
    <property type="match status" value="1"/>
</dbReference>
<dbReference type="Pfam" id="PF02458">
    <property type="entry name" value="Transferase"/>
    <property type="match status" value="1"/>
</dbReference>
<dbReference type="PANTHER" id="PTHR31896">
    <property type="entry name" value="FAMILY REGULATORY PROTEIN, PUTATIVE (AFU_ORTHOLOGUE AFUA_3G14730)-RELATED"/>
    <property type="match status" value="1"/>
</dbReference>
<evidence type="ECO:0000313" key="2">
    <source>
        <dbReference type="EMBL" id="WJZ91976.1"/>
    </source>
</evidence>
<evidence type="ECO:0000313" key="3">
    <source>
        <dbReference type="Proteomes" id="UP001227230"/>
    </source>
</evidence>
<dbReference type="EMBL" id="CP126654">
    <property type="protein sequence ID" value="WJZ91976.1"/>
    <property type="molecule type" value="Genomic_DNA"/>
</dbReference>
<keyword evidence="1" id="KW-0808">Transferase</keyword>
<proteinExistence type="predicted"/>
<gene>
    <name evidence="2" type="ORF">VitviT2T_011009</name>
</gene>
<evidence type="ECO:0008006" key="4">
    <source>
        <dbReference type="Google" id="ProtNLM"/>
    </source>
</evidence>
<keyword evidence="3" id="KW-1185">Reference proteome</keyword>
<evidence type="ECO:0000256" key="1">
    <source>
        <dbReference type="ARBA" id="ARBA00022679"/>
    </source>
</evidence>